<dbReference type="Pfam" id="PF10683">
    <property type="entry name" value="DBD_Tnp_Hermes"/>
    <property type="match status" value="1"/>
</dbReference>
<protein>
    <recommendedName>
        <fullName evidence="1">Hermes trasposase DNA-binding domain-containing protein</fullName>
    </recommendedName>
</protein>
<accession>A0A8S2XUH8</accession>
<reference evidence="2" key="1">
    <citation type="submission" date="2021-02" db="EMBL/GenBank/DDBJ databases">
        <authorList>
            <person name="Nowell W R."/>
        </authorList>
    </citation>
    <scope>NUCLEOTIDE SEQUENCE</scope>
</reference>
<dbReference type="AlphaFoldDB" id="A0A8S2XUH8"/>
<dbReference type="SUPFAM" id="SSF140996">
    <property type="entry name" value="Hermes dimerisation domain"/>
    <property type="match status" value="1"/>
</dbReference>
<name>A0A8S2XUH8_9BILA</name>
<dbReference type="Proteomes" id="UP000682733">
    <property type="component" value="Unassembled WGS sequence"/>
</dbReference>
<organism evidence="2 3">
    <name type="scientific">Didymodactylos carnosus</name>
    <dbReference type="NCBI Taxonomy" id="1234261"/>
    <lineage>
        <taxon>Eukaryota</taxon>
        <taxon>Metazoa</taxon>
        <taxon>Spiralia</taxon>
        <taxon>Gnathifera</taxon>
        <taxon>Rotifera</taxon>
        <taxon>Eurotatoria</taxon>
        <taxon>Bdelloidea</taxon>
        <taxon>Philodinida</taxon>
        <taxon>Philodinidae</taxon>
        <taxon>Didymodactylos</taxon>
    </lineage>
</organism>
<gene>
    <name evidence="2" type="ORF">TMI583_LOCUS48590</name>
</gene>
<evidence type="ECO:0000313" key="2">
    <source>
        <dbReference type="EMBL" id="CAF4517732.1"/>
    </source>
</evidence>
<dbReference type="Gene3D" id="1.10.10.1070">
    <property type="entry name" value="Zinc finger, BED domain-containing"/>
    <property type="match status" value="1"/>
</dbReference>
<proteinExistence type="predicted"/>
<evidence type="ECO:0000313" key="3">
    <source>
        <dbReference type="Proteomes" id="UP000682733"/>
    </source>
</evidence>
<dbReference type="InterPro" id="IPR018473">
    <property type="entry name" value="Hermes_transposase_DNA-db"/>
</dbReference>
<feature type="domain" description="Hermes trasposase DNA-binding" evidence="1">
    <location>
        <begin position="91"/>
        <end position="130"/>
    </location>
</feature>
<sequence>FKVVQNPSKRATAPCWQSFGFPAREENNQKFEVIRGYASCKNCFETYRYIDSSTANLNNHQCPRVLSSNQPTIKSHIQSPRSPAARKQVSTKKEKMKYLCARWVADSMRPFQIVSGRGFKQLVQECINIGRDSRSDSFILADDILSCERTMKNEIDRLAEQERVLALRC</sequence>
<feature type="non-terminal residue" evidence="2">
    <location>
        <position position="1"/>
    </location>
</feature>
<evidence type="ECO:0000259" key="1">
    <source>
        <dbReference type="Pfam" id="PF10683"/>
    </source>
</evidence>
<comment type="caution">
    <text evidence="2">The sequence shown here is derived from an EMBL/GenBank/DDBJ whole genome shotgun (WGS) entry which is preliminary data.</text>
</comment>
<dbReference type="EMBL" id="CAJOBA010100324">
    <property type="protein sequence ID" value="CAF4517732.1"/>
    <property type="molecule type" value="Genomic_DNA"/>
</dbReference>